<reference evidence="1" key="1">
    <citation type="submission" date="2018-02" db="EMBL/GenBank/DDBJ databases">
        <title>Rhizophora mucronata_Transcriptome.</title>
        <authorList>
            <person name="Meera S.P."/>
            <person name="Sreeshan A."/>
            <person name="Augustine A."/>
        </authorList>
    </citation>
    <scope>NUCLEOTIDE SEQUENCE</scope>
    <source>
        <tissue evidence="1">Leaf</tissue>
    </source>
</reference>
<sequence length="20" mass="2414">MTMFMRIGDLLGLVTHYKMR</sequence>
<accession>A0A2P2NER6</accession>
<dbReference type="EMBL" id="GGEC01060502">
    <property type="protein sequence ID" value="MBX40986.1"/>
    <property type="molecule type" value="Transcribed_RNA"/>
</dbReference>
<organism evidence="1">
    <name type="scientific">Rhizophora mucronata</name>
    <name type="common">Asiatic mangrove</name>
    <dbReference type="NCBI Taxonomy" id="61149"/>
    <lineage>
        <taxon>Eukaryota</taxon>
        <taxon>Viridiplantae</taxon>
        <taxon>Streptophyta</taxon>
        <taxon>Embryophyta</taxon>
        <taxon>Tracheophyta</taxon>
        <taxon>Spermatophyta</taxon>
        <taxon>Magnoliopsida</taxon>
        <taxon>eudicotyledons</taxon>
        <taxon>Gunneridae</taxon>
        <taxon>Pentapetalae</taxon>
        <taxon>rosids</taxon>
        <taxon>fabids</taxon>
        <taxon>Malpighiales</taxon>
        <taxon>Rhizophoraceae</taxon>
        <taxon>Rhizophora</taxon>
    </lineage>
</organism>
<proteinExistence type="predicted"/>
<name>A0A2P2NER6_RHIMU</name>
<protein>
    <submittedName>
        <fullName evidence="1">Uncharacterized protein</fullName>
    </submittedName>
</protein>
<evidence type="ECO:0000313" key="1">
    <source>
        <dbReference type="EMBL" id="MBX40986.1"/>
    </source>
</evidence>
<dbReference type="AlphaFoldDB" id="A0A2P2NER6"/>